<evidence type="ECO:0000313" key="2">
    <source>
        <dbReference type="EMBL" id="KAJ8961934.1"/>
    </source>
</evidence>
<comment type="caution">
    <text evidence="2">The sequence shown here is derived from an EMBL/GenBank/DDBJ whole genome shotgun (WGS) entry which is preliminary data.</text>
</comment>
<name>A0ABQ9IRQ9_9CUCU</name>
<dbReference type="EMBL" id="JAPWTJ010003141">
    <property type="protein sequence ID" value="KAJ8961934.1"/>
    <property type="molecule type" value="Genomic_DNA"/>
</dbReference>
<accession>A0ABQ9IRQ9</accession>
<feature type="region of interest" description="Disordered" evidence="1">
    <location>
        <begin position="85"/>
        <end position="105"/>
    </location>
</feature>
<reference evidence="2" key="1">
    <citation type="journal article" date="2023" name="Insect Mol. Biol.">
        <title>Genome sequencing provides insights into the evolution of gene families encoding plant cell wall-degrading enzymes in longhorned beetles.</title>
        <authorList>
            <person name="Shin N.R."/>
            <person name="Okamura Y."/>
            <person name="Kirsch R."/>
            <person name="Pauchet Y."/>
        </authorList>
    </citation>
    <scope>NUCLEOTIDE SEQUENCE</scope>
    <source>
        <strain evidence="2">MMC_N1</strain>
    </source>
</reference>
<dbReference type="Proteomes" id="UP001162164">
    <property type="component" value="Unassembled WGS sequence"/>
</dbReference>
<evidence type="ECO:0000313" key="3">
    <source>
        <dbReference type="Proteomes" id="UP001162164"/>
    </source>
</evidence>
<proteinExistence type="predicted"/>
<keyword evidence="3" id="KW-1185">Reference proteome</keyword>
<evidence type="ECO:0000256" key="1">
    <source>
        <dbReference type="SAM" id="MobiDB-lite"/>
    </source>
</evidence>
<protein>
    <submittedName>
        <fullName evidence="2">Uncharacterized protein</fullName>
    </submittedName>
</protein>
<sequence>MFDDYSGNKFQRFTLVHRELPISALRVATAVDRLKVNRRRDPGQGIYLERERGTELHSFGNVRNRFSGRNICYLSGSKRGSRAKCLRQSGSTTALPSPRMRSPPVRECGEALEELARYKEVELVWVPGQCGTLEKEKAD</sequence>
<gene>
    <name evidence="2" type="ORF">NQ317_003583</name>
</gene>
<organism evidence="2 3">
    <name type="scientific">Molorchus minor</name>
    <dbReference type="NCBI Taxonomy" id="1323400"/>
    <lineage>
        <taxon>Eukaryota</taxon>
        <taxon>Metazoa</taxon>
        <taxon>Ecdysozoa</taxon>
        <taxon>Arthropoda</taxon>
        <taxon>Hexapoda</taxon>
        <taxon>Insecta</taxon>
        <taxon>Pterygota</taxon>
        <taxon>Neoptera</taxon>
        <taxon>Endopterygota</taxon>
        <taxon>Coleoptera</taxon>
        <taxon>Polyphaga</taxon>
        <taxon>Cucujiformia</taxon>
        <taxon>Chrysomeloidea</taxon>
        <taxon>Cerambycidae</taxon>
        <taxon>Lamiinae</taxon>
        <taxon>Monochamini</taxon>
        <taxon>Molorchus</taxon>
    </lineage>
</organism>